<reference evidence="3" key="4">
    <citation type="submission" date="2015-06" db="UniProtKB">
        <authorList>
            <consortium name="EnsemblMetazoa"/>
        </authorList>
    </citation>
    <scope>IDENTIFICATION</scope>
</reference>
<reference evidence="2 4" key="1">
    <citation type="journal article" date="2010" name="BMC Genomics">
        <title>Combination of measures distinguishes pre-miRNAs from other stem-loops in the genome of the newly sequenced Anopheles darlingi.</title>
        <authorList>
            <person name="Mendes N.D."/>
            <person name="Freitas A.T."/>
            <person name="Vasconcelos A.T."/>
            <person name="Sagot M.F."/>
        </authorList>
    </citation>
    <scope>NUCLEOTIDE SEQUENCE</scope>
</reference>
<feature type="compositionally biased region" description="Acidic residues" evidence="1">
    <location>
        <begin position="201"/>
        <end position="220"/>
    </location>
</feature>
<evidence type="ECO:0000313" key="3">
    <source>
        <dbReference type="EnsemblMetazoa" id="ADAC007197-PA"/>
    </source>
</evidence>
<evidence type="ECO:0000313" key="4">
    <source>
        <dbReference type="Proteomes" id="UP000000673"/>
    </source>
</evidence>
<dbReference type="AlphaFoldDB" id="W5JEA7"/>
<feature type="compositionally biased region" description="Low complexity" evidence="1">
    <location>
        <begin position="48"/>
        <end position="68"/>
    </location>
</feature>
<dbReference type="VEuPathDB" id="VectorBase:ADAC007197"/>
<gene>
    <name evidence="2" type="ORF">AND_007197</name>
</gene>
<dbReference type="EMBL" id="ADMH02001761">
    <property type="protein sequence ID" value="ETN61154.1"/>
    <property type="molecule type" value="Genomic_DNA"/>
</dbReference>
<dbReference type="STRING" id="43151.W5JEA7"/>
<dbReference type="Proteomes" id="UP000000673">
    <property type="component" value="Unassembled WGS sequence"/>
</dbReference>
<accession>W5JEA7</accession>
<evidence type="ECO:0000313" key="2">
    <source>
        <dbReference type="EMBL" id="ETN61154.1"/>
    </source>
</evidence>
<protein>
    <submittedName>
        <fullName evidence="2 3">Uncharacterized protein</fullName>
    </submittedName>
</protein>
<keyword evidence="4" id="KW-1185">Reference proteome</keyword>
<sequence length="220" mass="24339">MSLLDDRGRSGGLETLQSSYKCYDGIPTPSPIGGAVGRSGSGLSSNERQQQQRGGQLQQQQQQQQQHGHPGGPSNRSPSLDSLVESFDPTGSDLDDDPDDDQEDMERLSDSDSIAEIGRITGQIRVDVHRRSDLEDVKNVQPLDGPVIKAFLEKSHEQCEYTNCGYRKRNDHHHDMHDRTNELDIVSSAAEHGGHGVMDGREDDDGDDDDDEMMMELLPE</sequence>
<dbReference type="eggNOG" id="ENOG502T9CA">
    <property type="taxonomic scope" value="Eukaryota"/>
</dbReference>
<feature type="compositionally biased region" description="Acidic residues" evidence="1">
    <location>
        <begin position="93"/>
        <end position="104"/>
    </location>
</feature>
<dbReference type="HOGENOM" id="CLU_1256994_0_0_1"/>
<evidence type="ECO:0000256" key="1">
    <source>
        <dbReference type="SAM" id="MobiDB-lite"/>
    </source>
</evidence>
<feature type="region of interest" description="Disordered" evidence="1">
    <location>
        <begin position="1"/>
        <end position="114"/>
    </location>
</feature>
<reference evidence="2" key="3">
    <citation type="journal article" date="2013" name="Nucleic Acids Res.">
        <title>The genome of Anopheles darlingi, the main neotropical malaria vector.</title>
        <authorList>
            <person name="Marinotti O."/>
            <person name="Cerqueira G.C."/>
            <person name="de Almeida L.G."/>
            <person name="Ferro M.I."/>
            <person name="Loreto E.L."/>
            <person name="Zaha A."/>
            <person name="Teixeira S.M."/>
            <person name="Wespiser A.R."/>
            <person name="Almeida E Silva A."/>
            <person name="Schlindwein A.D."/>
            <person name="Pacheco A.C."/>
            <person name="Silva A.L."/>
            <person name="Graveley B.R."/>
            <person name="Walenz B.P."/>
            <person name="Lima Bde A."/>
            <person name="Ribeiro C.A."/>
            <person name="Nunes-Silva C.G."/>
            <person name="de Carvalho C.R."/>
            <person name="Soares C.M."/>
            <person name="de Menezes C.B."/>
            <person name="Matiolli C."/>
            <person name="Caffrey D."/>
            <person name="Araujo D.A."/>
            <person name="de Oliveira D.M."/>
            <person name="Golenbock D."/>
            <person name="Grisard E.C."/>
            <person name="Fantinatti-Garboggini F."/>
            <person name="de Carvalho F.M."/>
            <person name="Barcellos F.G."/>
            <person name="Prosdocimi F."/>
            <person name="May G."/>
            <person name="Azevedo Junior G.M."/>
            <person name="Guimaraes G.M."/>
            <person name="Goldman G.H."/>
            <person name="Padilha I.Q."/>
            <person name="Batista Jda S."/>
            <person name="Ferro J.A."/>
            <person name="Ribeiro J.M."/>
            <person name="Fietto J.L."/>
            <person name="Dabbas K.M."/>
            <person name="Cerdeira L."/>
            <person name="Agnez-Lima L.F."/>
            <person name="Brocchi M."/>
            <person name="de Carvalho M.O."/>
            <person name="Teixeira Mde M."/>
            <person name="Diniz Maia Mde M."/>
            <person name="Goldman M.H."/>
            <person name="Cruz Schneider M.P."/>
            <person name="Felipe M.S."/>
            <person name="Hungria M."/>
            <person name="Nicolas M.F."/>
            <person name="Pereira M."/>
            <person name="Montes M.A."/>
            <person name="Cantao M.E."/>
            <person name="Vincentz M."/>
            <person name="Rafael M.S."/>
            <person name="Silverman N."/>
            <person name="Stoco P.H."/>
            <person name="Souza R.C."/>
            <person name="Vicentini R."/>
            <person name="Gazzinelli R.T."/>
            <person name="Neves Rde O."/>
            <person name="Silva R."/>
            <person name="Astolfi-Filho S."/>
            <person name="Maciel T.E."/>
            <person name="Urmenyi T.P."/>
            <person name="Tadei W.P."/>
            <person name="Camargo E.P."/>
            <person name="de Vasconcelos A.T."/>
        </authorList>
    </citation>
    <scope>NUCLEOTIDE SEQUENCE</scope>
</reference>
<organism evidence="2">
    <name type="scientific">Anopheles darlingi</name>
    <name type="common">Mosquito</name>
    <dbReference type="NCBI Taxonomy" id="43151"/>
    <lineage>
        <taxon>Eukaryota</taxon>
        <taxon>Metazoa</taxon>
        <taxon>Ecdysozoa</taxon>
        <taxon>Arthropoda</taxon>
        <taxon>Hexapoda</taxon>
        <taxon>Insecta</taxon>
        <taxon>Pterygota</taxon>
        <taxon>Neoptera</taxon>
        <taxon>Endopterygota</taxon>
        <taxon>Diptera</taxon>
        <taxon>Nematocera</taxon>
        <taxon>Culicoidea</taxon>
        <taxon>Culicidae</taxon>
        <taxon>Anophelinae</taxon>
        <taxon>Anopheles</taxon>
    </lineage>
</organism>
<reference evidence="2" key="2">
    <citation type="submission" date="2010-05" db="EMBL/GenBank/DDBJ databases">
        <authorList>
            <person name="Almeida L.G."/>
            <person name="Nicolas M.F."/>
            <person name="Souza R.C."/>
            <person name="Vasconcelos A.T.R."/>
        </authorList>
    </citation>
    <scope>NUCLEOTIDE SEQUENCE</scope>
</reference>
<name>W5JEA7_ANODA</name>
<proteinExistence type="predicted"/>
<feature type="region of interest" description="Disordered" evidence="1">
    <location>
        <begin position="186"/>
        <end position="220"/>
    </location>
</feature>
<dbReference type="EnsemblMetazoa" id="ADAC007197-RA">
    <property type="protein sequence ID" value="ADAC007197-PA"/>
    <property type="gene ID" value="ADAC007197"/>
</dbReference>